<comment type="caution">
    <text evidence="1">The sequence shown here is derived from an EMBL/GenBank/DDBJ whole genome shotgun (WGS) entry which is preliminary data.</text>
</comment>
<dbReference type="EMBL" id="JAATJC010000001">
    <property type="protein sequence ID" value="NJC06927.1"/>
    <property type="molecule type" value="Genomic_DNA"/>
</dbReference>
<evidence type="ECO:0008006" key="3">
    <source>
        <dbReference type="Google" id="ProtNLM"/>
    </source>
</evidence>
<protein>
    <recommendedName>
        <fullName evidence="3">DUF2793 domain-containing protein</fullName>
    </recommendedName>
</protein>
<gene>
    <name evidence="1" type="ORF">GGQ97_002720</name>
</gene>
<reference evidence="1 2" key="1">
    <citation type="submission" date="2020-03" db="EMBL/GenBank/DDBJ databases">
        <title>Genomic Encyclopedia of Type Strains, Phase IV (KMG-IV): sequencing the most valuable type-strain genomes for metagenomic binning, comparative biology and taxonomic classification.</title>
        <authorList>
            <person name="Goeker M."/>
        </authorList>
    </citation>
    <scope>NUCLEOTIDE SEQUENCE [LARGE SCALE GENOMIC DNA]</scope>
    <source>
        <strain evidence="1 2">DSM 16846</strain>
    </source>
</reference>
<evidence type="ECO:0000313" key="2">
    <source>
        <dbReference type="Proteomes" id="UP000558192"/>
    </source>
</evidence>
<name>A0A7X5Y858_9SPHN</name>
<dbReference type="InterPro" id="IPR021251">
    <property type="entry name" value="DUF2793"/>
</dbReference>
<organism evidence="1 2">
    <name type="scientific">Sphingomonas kaistensis</name>
    <dbReference type="NCBI Taxonomy" id="298708"/>
    <lineage>
        <taxon>Bacteria</taxon>
        <taxon>Pseudomonadati</taxon>
        <taxon>Pseudomonadota</taxon>
        <taxon>Alphaproteobacteria</taxon>
        <taxon>Sphingomonadales</taxon>
        <taxon>Sphingomonadaceae</taxon>
        <taxon>Sphingomonas</taxon>
    </lineage>
</organism>
<dbReference type="AlphaFoldDB" id="A0A7X5Y858"/>
<evidence type="ECO:0000313" key="1">
    <source>
        <dbReference type="EMBL" id="NJC06927.1"/>
    </source>
</evidence>
<dbReference type="RefSeq" id="WP_168070432.1">
    <property type="nucleotide sequence ID" value="NZ_JAATJC010000001.1"/>
</dbReference>
<sequence>MAKSHRIGLPFLSAGQAQKELLHNEALILLDAVVQGCCEGGPLNSPPEIPEQGLSYLCGNDPIGEWAGRPRDVACWSDSGWRFITPFDGLQMVDRSNGCTWRFMAGQWSSGIVRGSELHLNGVRVVGDQYTAIANVSGGTVVDTQARDALAQVLSALRSHGLIASA</sequence>
<accession>A0A7X5Y858</accession>
<proteinExistence type="predicted"/>
<dbReference type="Proteomes" id="UP000558192">
    <property type="component" value="Unassembled WGS sequence"/>
</dbReference>
<dbReference type="Pfam" id="PF10983">
    <property type="entry name" value="DUF2793"/>
    <property type="match status" value="1"/>
</dbReference>
<keyword evidence="2" id="KW-1185">Reference proteome</keyword>